<feature type="compositionally biased region" description="Polar residues" evidence="1">
    <location>
        <begin position="37"/>
        <end position="47"/>
    </location>
</feature>
<reference evidence="3" key="1">
    <citation type="submission" date="2019-11" db="EMBL/GenBank/DDBJ databases">
        <title>The complete genome sequence of Saccharopolyspora sp. E2A.</title>
        <authorList>
            <person name="Zhang G."/>
        </authorList>
    </citation>
    <scope>NUCLEOTIDE SEQUENCE [LARGE SCALE GENOMIC DNA]</scope>
    <source>
        <strain evidence="3">E2A</strain>
    </source>
</reference>
<dbReference type="RefSeq" id="WP_154075506.1">
    <property type="nucleotide sequence ID" value="NZ_CP045929.1"/>
</dbReference>
<proteinExistence type="predicted"/>
<evidence type="ECO:0000256" key="1">
    <source>
        <dbReference type="SAM" id="MobiDB-lite"/>
    </source>
</evidence>
<dbReference type="AlphaFoldDB" id="A0A5Q3Q3I6"/>
<keyword evidence="3" id="KW-1185">Reference proteome</keyword>
<evidence type="ECO:0008006" key="4">
    <source>
        <dbReference type="Google" id="ProtNLM"/>
    </source>
</evidence>
<sequence>MGNVIGAAVALVLGLGLAAGAGQGMIALADPDGSDEVTNAVNSSVNPMSDPDTLYGSR</sequence>
<name>A0A5Q3Q3I6_9PSEU</name>
<dbReference type="EMBL" id="CP045929">
    <property type="protein sequence ID" value="QGK68903.1"/>
    <property type="molecule type" value="Genomic_DNA"/>
</dbReference>
<evidence type="ECO:0000313" key="3">
    <source>
        <dbReference type="Proteomes" id="UP000371041"/>
    </source>
</evidence>
<accession>A0A5Q3Q3I6</accession>
<dbReference type="KEGG" id="sace:GIY23_04520"/>
<dbReference type="Proteomes" id="UP000371041">
    <property type="component" value="Chromosome"/>
</dbReference>
<gene>
    <name evidence="2" type="ORF">GIY23_04520</name>
</gene>
<organism evidence="2 3">
    <name type="scientific">Allosaccharopolyspora coralli</name>
    <dbReference type="NCBI Taxonomy" id="2665642"/>
    <lineage>
        <taxon>Bacteria</taxon>
        <taxon>Bacillati</taxon>
        <taxon>Actinomycetota</taxon>
        <taxon>Actinomycetes</taxon>
        <taxon>Pseudonocardiales</taxon>
        <taxon>Pseudonocardiaceae</taxon>
        <taxon>Allosaccharopolyspora</taxon>
    </lineage>
</organism>
<protein>
    <recommendedName>
        <fullName evidence="4">DUF2613 family protein</fullName>
    </recommendedName>
</protein>
<feature type="region of interest" description="Disordered" evidence="1">
    <location>
        <begin position="37"/>
        <end position="58"/>
    </location>
</feature>
<evidence type="ECO:0000313" key="2">
    <source>
        <dbReference type="EMBL" id="QGK68903.1"/>
    </source>
</evidence>